<keyword evidence="7" id="KW-0333">Golgi apparatus</keyword>
<evidence type="ECO:0000313" key="8">
    <source>
        <dbReference type="EMBL" id="KAK6926299.1"/>
    </source>
</evidence>
<gene>
    <name evidence="8" type="ORF">RJ641_008018</name>
</gene>
<comment type="caution">
    <text evidence="8">The sequence shown here is derived from an EMBL/GenBank/DDBJ whole genome shotgun (WGS) entry which is preliminary data.</text>
</comment>
<evidence type="ECO:0000256" key="6">
    <source>
        <dbReference type="ARBA" id="ARBA00023136"/>
    </source>
</evidence>
<keyword evidence="4" id="KW-0732">Signal</keyword>
<comment type="similarity">
    <text evidence="7">Belongs to the PGAP3 family.</text>
</comment>
<dbReference type="GO" id="GO:0005789">
    <property type="term" value="C:endoplasmic reticulum membrane"/>
    <property type="evidence" value="ECO:0007669"/>
    <property type="project" value="TreeGrafter"/>
</dbReference>
<accession>A0AAN8V7C1</accession>
<keyword evidence="2 7" id="KW-0337">GPI-anchor biosynthesis</keyword>
<evidence type="ECO:0000256" key="2">
    <source>
        <dbReference type="ARBA" id="ARBA00022502"/>
    </source>
</evidence>
<organism evidence="8 9">
    <name type="scientific">Dillenia turbinata</name>
    <dbReference type="NCBI Taxonomy" id="194707"/>
    <lineage>
        <taxon>Eukaryota</taxon>
        <taxon>Viridiplantae</taxon>
        <taxon>Streptophyta</taxon>
        <taxon>Embryophyta</taxon>
        <taxon>Tracheophyta</taxon>
        <taxon>Spermatophyta</taxon>
        <taxon>Magnoliopsida</taxon>
        <taxon>eudicotyledons</taxon>
        <taxon>Gunneridae</taxon>
        <taxon>Pentapetalae</taxon>
        <taxon>Dilleniales</taxon>
        <taxon>Dilleniaceae</taxon>
        <taxon>Dillenia</taxon>
    </lineage>
</organism>
<dbReference type="PANTHER" id="PTHR13148:SF0">
    <property type="entry name" value="POST-GPI ATTACHMENT TO PROTEINS FACTOR 3"/>
    <property type="match status" value="1"/>
</dbReference>
<dbReference type="AlphaFoldDB" id="A0AAN8V7C1"/>
<protein>
    <recommendedName>
        <fullName evidence="7">Post-GPI attachment to proteins factor 3</fullName>
    </recommendedName>
</protein>
<feature type="transmembrane region" description="Helical" evidence="7">
    <location>
        <begin position="6"/>
        <end position="25"/>
    </location>
</feature>
<dbReference type="InterPro" id="IPR007217">
    <property type="entry name" value="Per1-like"/>
</dbReference>
<name>A0AAN8V7C1_9MAGN</name>
<comment type="function">
    <text evidence="7">Involved in the lipid remodeling steps of GPI-anchor maturation.</text>
</comment>
<keyword evidence="6 7" id="KW-0472">Membrane</keyword>
<proteinExistence type="inferred from homology"/>
<evidence type="ECO:0000256" key="1">
    <source>
        <dbReference type="ARBA" id="ARBA00004127"/>
    </source>
</evidence>
<keyword evidence="9" id="KW-1185">Reference proteome</keyword>
<dbReference type="EMBL" id="JBAMMX010000015">
    <property type="protein sequence ID" value="KAK6926299.1"/>
    <property type="molecule type" value="Genomic_DNA"/>
</dbReference>
<evidence type="ECO:0000256" key="4">
    <source>
        <dbReference type="ARBA" id="ARBA00022729"/>
    </source>
</evidence>
<dbReference type="Pfam" id="PF04080">
    <property type="entry name" value="Per1"/>
    <property type="match status" value="1"/>
</dbReference>
<sequence>MDLTEQLDYSSAVALLGYTLIAAILRAFNVRSETGRVMISAPFIAFVTTHILYLNVFKLDYGKVEHLEQGTRGLTADFAVDMAPTSVKKTVLSSRTMKVYFFNV</sequence>
<evidence type="ECO:0000256" key="5">
    <source>
        <dbReference type="ARBA" id="ARBA00022989"/>
    </source>
</evidence>
<comment type="subcellular location">
    <subcellularLocation>
        <location evidence="1">Endomembrane system</location>
        <topology evidence="1">Multi-pass membrane protein</topology>
    </subcellularLocation>
    <subcellularLocation>
        <location evidence="7">Golgi apparatus membrane</location>
        <topology evidence="7">Multi-pass membrane protein</topology>
    </subcellularLocation>
</comment>
<dbReference type="GO" id="GO:0016788">
    <property type="term" value="F:hydrolase activity, acting on ester bonds"/>
    <property type="evidence" value="ECO:0007669"/>
    <property type="project" value="TreeGrafter"/>
</dbReference>
<feature type="transmembrane region" description="Helical" evidence="7">
    <location>
        <begin position="37"/>
        <end position="57"/>
    </location>
</feature>
<reference evidence="8 9" key="1">
    <citation type="submission" date="2023-12" db="EMBL/GenBank/DDBJ databases">
        <title>A high-quality genome assembly for Dillenia turbinata (Dilleniales).</title>
        <authorList>
            <person name="Chanderbali A."/>
        </authorList>
    </citation>
    <scope>NUCLEOTIDE SEQUENCE [LARGE SCALE GENOMIC DNA]</scope>
    <source>
        <strain evidence="8">LSX21</strain>
        <tissue evidence="8">Leaf</tissue>
    </source>
</reference>
<dbReference type="Proteomes" id="UP001370490">
    <property type="component" value="Unassembled WGS sequence"/>
</dbReference>
<evidence type="ECO:0000256" key="3">
    <source>
        <dbReference type="ARBA" id="ARBA00022692"/>
    </source>
</evidence>
<evidence type="ECO:0000313" key="9">
    <source>
        <dbReference type="Proteomes" id="UP001370490"/>
    </source>
</evidence>
<dbReference type="PANTHER" id="PTHR13148">
    <property type="entry name" value="PER1-RELATED"/>
    <property type="match status" value="1"/>
</dbReference>
<keyword evidence="3 7" id="KW-0812">Transmembrane</keyword>
<comment type="caution">
    <text evidence="7">Lacks conserved residue(s) required for the propagation of feature annotation.</text>
</comment>
<keyword evidence="5 7" id="KW-1133">Transmembrane helix</keyword>
<dbReference type="GO" id="GO:0006506">
    <property type="term" value="P:GPI anchor biosynthetic process"/>
    <property type="evidence" value="ECO:0007669"/>
    <property type="project" value="UniProtKB-KW"/>
</dbReference>
<dbReference type="GO" id="GO:0000139">
    <property type="term" value="C:Golgi membrane"/>
    <property type="evidence" value="ECO:0007669"/>
    <property type="project" value="UniProtKB-SubCell"/>
</dbReference>
<evidence type="ECO:0000256" key="7">
    <source>
        <dbReference type="RuleBase" id="RU365066"/>
    </source>
</evidence>